<feature type="transmembrane region" description="Helical" evidence="5">
    <location>
        <begin position="141"/>
        <end position="159"/>
    </location>
</feature>
<feature type="transmembrane region" description="Helical" evidence="5">
    <location>
        <begin position="466"/>
        <end position="483"/>
    </location>
</feature>
<evidence type="ECO:0000313" key="8">
    <source>
        <dbReference type="Proteomes" id="UP000473574"/>
    </source>
</evidence>
<dbReference type="PANTHER" id="PTHR37422">
    <property type="entry name" value="TEICHURONIC ACID BIOSYNTHESIS PROTEIN TUAE"/>
    <property type="match status" value="1"/>
</dbReference>
<keyword evidence="4 5" id="KW-0472">Membrane</keyword>
<dbReference type="SUPFAM" id="SSF48452">
    <property type="entry name" value="TPR-like"/>
    <property type="match status" value="1"/>
</dbReference>
<comment type="caution">
    <text evidence="7">The sequence shown here is derived from an EMBL/GenBank/DDBJ whole genome shotgun (WGS) entry which is preliminary data.</text>
</comment>
<keyword evidence="2 5" id="KW-0812">Transmembrane</keyword>
<feature type="domain" description="O-antigen ligase-related" evidence="6">
    <location>
        <begin position="231"/>
        <end position="377"/>
    </location>
</feature>
<feature type="transmembrane region" description="Helical" evidence="5">
    <location>
        <begin position="428"/>
        <end position="446"/>
    </location>
</feature>
<comment type="subcellular location">
    <subcellularLocation>
        <location evidence="1">Membrane</location>
        <topology evidence="1">Multi-pass membrane protein</topology>
    </subcellularLocation>
</comment>
<evidence type="ECO:0000256" key="5">
    <source>
        <dbReference type="SAM" id="Phobius"/>
    </source>
</evidence>
<evidence type="ECO:0000256" key="2">
    <source>
        <dbReference type="ARBA" id="ARBA00022692"/>
    </source>
</evidence>
<organism evidence="7 8">
    <name type="scientific">Adonisia turfae CCMR0082</name>
    <dbReference type="NCBI Taxonomy" id="2304604"/>
    <lineage>
        <taxon>Bacteria</taxon>
        <taxon>Bacillati</taxon>
        <taxon>Cyanobacteriota</taxon>
        <taxon>Adonisia</taxon>
        <taxon>Adonisia turfae</taxon>
    </lineage>
</organism>
<dbReference type="InterPro" id="IPR011990">
    <property type="entry name" value="TPR-like_helical_dom_sf"/>
</dbReference>
<dbReference type="InterPro" id="IPR051533">
    <property type="entry name" value="WaaL-like"/>
</dbReference>
<accession>A0A6M0SDX8</accession>
<evidence type="ECO:0000256" key="4">
    <source>
        <dbReference type="ARBA" id="ARBA00023136"/>
    </source>
</evidence>
<keyword evidence="3 5" id="KW-1133">Transmembrane helix</keyword>
<feature type="transmembrane region" description="Helical" evidence="5">
    <location>
        <begin position="270"/>
        <end position="288"/>
    </location>
</feature>
<evidence type="ECO:0000256" key="3">
    <source>
        <dbReference type="ARBA" id="ARBA00022989"/>
    </source>
</evidence>
<feature type="transmembrane region" description="Helical" evidence="5">
    <location>
        <begin position="51"/>
        <end position="72"/>
    </location>
</feature>
<feature type="transmembrane region" description="Helical" evidence="5">
    <location>
        <begin position="199"/>
        <end position="217"/>
    </location>
</feature>
<evidence type="ECO:0000313" key="7">
    <source>
        <dbReference type="EMBL" id="NEZ66546.1"/>
    </source>
</evidence>
<sequence>MSTSPPESHTPSKIVSLRTEDGSLIGLLTVSLYILFTLLPSSHSLMVSWPWVAVWQVALLLPIVWLLWQLWFKPIDQFKLGSGLDWPVALLVVGLGVSTIFAEFPNQARWYAWAALGGIAALYALSGWLKTPQQAIRLLKFQAGLGIAFILVSLYLWLFQTYFPELERLAALEPYGVAQQFNFGVTSLRNWYPLGHQNYVAGYLVLILPLLFSLAIHDRGWQRCLWGIGCCLGLADLYTASSRGGLLALVLTVAIALVITLLRSQLPRRVVLPVGTVLLCILIATTLGNSRVRRPLLALLQGKPDNSELGYRMITNVIGWRIGQDHPFTGAGPGSILQLYQKYRPYWAGREAELHFQLHSTPAQLWAELGIWGVTALVSLVALLGYLTWRWANYSDAQPFISHILVWSLVGSLFAYGLMGLTDYQLDTLPISGVIVVDLAILAKVYRLTQQRDPTNAQAQWLSSRFWMALGIGLLLAVNLWLIPVHRAWAWSKQGFDQLNRGNFDGFETALTQAHRLAPWEPYYPFMLAWVLGEISYQTTGESSQAPRASAIEWFERANVAAPYQEFGQSNLGWLLLQTQPEKAVVAFTNAAKLMSAKQGVFFGLGRALLANGQSQLAIDAFVLESLRFPMMITSPIWQISELATVRENVFNQLEQYYSHFLTTTDDMQLGRHWQQMRGVLYWWQGNYKAAANDWKEFPTGQILLELSSQSSTLTTKTLPAELIGQKAILAWLSPEQRTSLLESGSIKSQNQLPQYNSALPSSKVIEQFVATMAQATSFEDWLKNSTLISQPRSQRLGFGTLNRHIDGPFPLDYYTRIINRPMSQFFGAMLPSPSWFKELDVSLEPYREELLENISS</sequence>
<feature type="transmembrane region" description="Helical" evidence="5">
    <location>
        <begin position="246"/>
        <end position="263"/>
    </location>
</feature>
<name>A0A6M0SDX8_9CYAN</name>
<dbReference type="AlphaFoldDB" id="A0A6M0SDX8"/>
<protein>
    <submittedName>
        <fullName evidence="7">Polymerase</fullName>
    </submittedName>
</protein>
<feature type="transmembrane region" description="Helical" evidence="5">
    <location>
        <begin position="401"/>
        <end position="422"/>
    </location>
</feature>
<proteinExistence type="predicted"/>
<feature type="transmembrane region" description="Helical" evidence="5">
    <location>
        <begin position="84"/>
        <end position="104"/>
    </location>
</feature>
<evidence type="ECO:0000256" key="1">
    <source>
        <dbReference type="ARBA" id="ARBA00004141"/>
    </source>
</evidence>
<dbReference type="InterPro" id="IPR007016">
    <property type="entry name" value="O-antigen_ligase-rel_domated"/>
</dbReference>
<dbReference type="Proteomes" id="UP000473574">
    <property type="component" value="Unassembled WGS sequence"/>
</dbReference>
<feature type="transmembrane region" description="Helical" evidence="5">
    <location>
        <begin position="369"/>
        <end position="389"/>
    </location>
</feature>
<dbReference type="EMBL" id="QZCE01000002">
    <property type="protein sequence ID" value="NEZ66546.1"/>
    <property type="molecule type" value="Genomic_DNA"/>
</dbReference>
<feature type="transmembrane region" description="Helical" evidence="5">
    <location>
        <begin position="110"/>
        <end position="129"/>
    </location>
</feature>
<reference evidence="7 8" key="1">
    <citation type="journal article" date="2020" name="Microb. Ecol.">
        <title>Ecogenomics of the Marine Benthic Filamentous Cyanobacterium Adonisia.</title>
        <authorList>
            <person name="Walter J.M."/>
            <person name="Coutinho F.H."/>
            <person name="Leomil L."/>
            <person name="Hargreaves P.I."/>
            <person name="Campeao M.E."/>
            <person name="Vieira V.V."/>
            <person name="Silva B.S."/>
            <person name="Fistarol G.O."/>
            <person name="Salomon P.S."/>
            <person name="Sawabe T."/>
            <person name="Mino S."/>
            <person name="Hosokawa M."/>
            <person name="Miyashita H."/>
            <person name="Maruyama F."/>
            <person name="van Verk M.C."/>
            <person name="Dutilh B.E."/>
            <person name="Thompson C.C."/>
            <person name="Thompson F.L."/>
        </authorList>
    </citation>
    <scope>NUCLEOTIDE SEQUENCE [LARGE SCALE GENOMIC DNA]</scope>
    <source>
        <strain evidence="7 8">CCMR0082</strain>
    </source>
</reference>
<feature type="transmembrane region" description="Helical" evidence="5">
    <location>
        <begin position="224"/>
        <end position="240"/>
    </location>
</feature>
<dbReference type="Gene3D" id="1.25.40.10">
    <property type="entry name" value="Tetratricopeptide repeat domain"/>
    <property type="match status" value="1"/>
</dbReference>
<dbReference type="RefSeq" id="WP_163668806.1">
    <property type="nucleotide sequence ID" value="NZ_QZCE01000002.1"/>
</dbReference>
<evidence type="ECO:0000259" key="6">
    <source>
        <dbReference type="Pfam" id="PF04932"/>
    </source>
</evidence>
<feature type="transmembrane region" description="Helical" evidence="5">
    <location>
        <begin position="21"/>
        <end position="39"/>
    </location>
</feature>
<gene>
    <name evidence="7" type="ORF">D0962_27935</name>
</gene>
<dbReference type="Pfam" id="PF04932">
    <property type="entry name" value="Wzy_C"/>
    <property type="match status" value="1"/>
</dbReference>
<dbReference type="GO" id="GO:0016020">
    <property type="term" value="C:membrane"/>
    <property type="evidence" value="ECO:0007669"/>
    <property type="project" value="UniProtKB-SubCell"/>
</dbReference>
<dbReference type="PANTHER" id="PTHR37422:SF23">
    <property type="entry name" value="TEICHURONIC ACID BIOSYNTHESIS PROTEIN TUAE"/>
    <property type="match status" value="1"/>
</dbReference>